<dbReference type="SMART" id="SM00858">
    <property type="entry name" value="SAF"/>
    <property type="match status" value="1"/>
</dbReference>
<accession>A0ABT2CVY2</accession>
<reference evidence="6 7" key="1">
    <citation type="submission" date="2022-08" db="EMBL/GenBank/DDBJ databases">
        <title>Reclassification of Massilia species as members of the genera Telluria, Duganella, Pseudoduganella, Mokoshia gen. nov. and Zemynaea gen. nov. using orthogonal and non-orthogonal genome-based approaches.</title>
        <authorList>
            <person name="Bowman J.P."/>
        </authorList>
    </citation>
    <scope>NUCLEOTIDE SEQUENCE [LARGE SCALE GENOMIC DNA]</scope>
    <source>
        <strain evidence="6 7">JCM 31606</strain>
    </source>
</reference>
<keyword evidence="6" id="KW-0966">Cell projection</keyword>
<feature type="signal peptide" evidence="4">
    <location>
        <begin position="1"/>
        <end position="18"/>
    </location>
</feature>
<dbReference type="Pfam" id="PF13144">
    <property type="entry name" value="ChapFlgA"/>
    <property type="match status" value="1"/>
</dbReference>
<evidence type="ECO:0000313" key="7">
    <source>
        <dbReference type="Proteomes" id="UP001204621"/>
    </source>
</evidence>
<evidence type="ECO:0000256" key="2">
    <source>
        <dbReference type="ARBA" id="ARBA00022729"/>
    </source>
</evidence>
<comment type="caution">
    <text evidence="6">The sequence shown here is derived from an EMBL/GenBank/DDBJ whole genome shotgun (WGS) entry which is preliminary data.</text>
</comment>
<sequence>MKTIAFLALLLAAPLALADARPQNPAALTHVVQQFLQTQTAGLPGQVKVSVTPPDARLAMPACPAPEAFLQPGARAWGNTTVGVRCTAPTAWTIYMQAQVSVTADYVASAVPLAQGQPIEPGQLVLLKGDIAAMPAGILTDIGQAVGRSPLVSLPAGAPLRTDSLKRKMVVQQGQAVRLVSSGANFSVSAEAKALANAGEGQVVQVRTASGSVVSGTARANGVVDVSF</sequence>
<proteinExistence type="inferred from homology"/>
<protein>
    <recommendedName>
        <fullName evidence="4">Flagella basal body P-ring formation protein FlgA</fullName>
    </recommendedName>
</protein>
<dbReference type="EMBL" id="JANUGU010000002">
    <property type="protein sequence ID" value="MCS0658127.1"/>
    <property type="molecule type" value="Genomic_DNA"/>
</dbReference>
<organism evidence="6 7">
    <name type="scientific">Massilia terrae</name>
    <dbReference type="NCBI Taxonomy" id="1811224"/>
    <lineage>
        <taxon>Bacteria</taxon>
        <taxon>Pseudomonadati</taxon>
        <taxon>Pseudomonadota</taxon>
        <taxon>Betaproteobacteria</taxon>
        <taxon>Burkholderiales</taxon>
        <taxon>Oxalobacteraceae</taxon>
        <taxon>Telluria group</taxon>
        <taxon>Massilia</taxon>
    </lineage>
</organism>
<dbReference type="RefSeq" id="WP_258811315.1">
    <property type="nucleotide sequence ID" value="NZ_JANUGU010000002.1"/>
</dbReference>
<evidence type="ECO:0000256" key="1">
    <source>
        <dbReference type="ARBA" id="ARBA00004418"/>
    </source>
</evidence>
<feature type="domain" description="SAF" evidence="5">
    <location>
        <begin position="104"/>
        <end position="166"/>
    </location>
</feature>
<dbReference type="InterPro" id="IPR017585">
    <property type="entry name" value="SAF_FlgA"/>
</dbReference>
<dbReference type="InterPro" id="IPR013974">
    <property type="entry name" value="SAF"/>
</dbReference>
<evidence type="ECO:0000256" key="4">
    <source>
        <dbReference type="RuleBase" id="RU362063"/>
    </source>
</evidence>
<dbReference type="PANTHER" id="PTHR36307:SF1">
    <property type="entry name" value="FLAGELLA BASAL BODY P-RING FORMATION PROTEIN FLGA"/>
    <property type="match status" value="1"/>
</dbReference>
<evidence type="ECO:0000256" key="3">
    <source>
        <dbReference type="ARBA" id="ARBA00022764"/>
    </source>
</evidence>
<name>A0ABT2CVY2_9BURK</name>
<feature type="chain" id="PRO_5045001687" description="Flagella basal body P-ring formation protein FlgA" evidence="4">
    <location>
        <begin position="19"/>
        <end position="228"/>
    </location>
</feature>
<comment type="similarity">
    <text evidence="4">Belongs to the FlgA family.</text>
</comment>
<dbReference type="Gene3D" id="2.30.30.760">
    <property type="match status" value="1"/>
</dbReference>
<dbReference type="Proteomes" id="UP001204621">
    <property type="component" value="Unassembled WGS sequence"/>
</dbReference>
<evidence type="ECO:0000259" key="5">
    <source>
        <dbReference type="SMART" id="SM00858"/>
    </source>
</evidence>
<keyword evidence="6" id="KW-0282">Flagellum</keyword>
<keyword evidence="7" id="KW-1185">Reference proteome</keyword>
<dbReference type="CDD" id="cd11614">
    <property type="entry name" value="SAF_CpaB_FlgA_like"/>
    <property type="match status" value="1"/>
</dbReference>
<comment type="function">
    <text evidence="4">Involved in the assembly process of the P-ring formation. It may associate with FlgF on the rod constituting a structure essential for the P-ring assembly or may act as a modulator protein for the P-ring assembly.</text>
</comment>
<dbReference type="PANTHER" id="PTHR36307">
    <property type="entry name" value="FLAGELLA BASAL BODY P-RING FORMATION PROTEIN FLGA"/>
    <property type="match status" value="1"/>
</dbReference>
<keyword evidence="6" id="KW-0969">Cilium</keyword>
<evidence type="ECO:0000313" key="6">
    <source>
        <dbReference type="EMBL" id="MCS0658127.1"/>
    </source>
</evidence>
<comment type="subcellular location">
    <subcellularLocation>
        <location evidence="1 4">Periplasm</location>
    </subcellularLocation>
</comment>
<dbReference type="InterPro" id="IPR041231">
    <property type="entry name" value="FlgA_N"/>
</dbReference>
<dbReference type="NCBIfam" id="TIGR03170">
    <property type="entry name" value="flgA_cterm"/>
    <property type="match status" value="1"/>
</dbReference>
<keyword evidence="3 4" id="KW-0574">Periplasm</keyword>
<dbReference type="InterPro" id="IPR039246">
    <property type="entry name" value="Flagellar_FlgA"/>
</dbReference>
<dbReference type="Pfam" id="PF17656">
    <property type="entry name" value="ChapFlgA_N"/>
    <property type="match status" value="1"/>
</dbReference>
<keyword evidence="4" id="KW-1005">Bacterial flagellum biogenesis</keyword>
<dbReference type="Gene3D" id="3.90.1210.10">
    <property type="entry name" value="Antifreeze-like/N-acetylneuraminic acid synthase C-terminal domain"/>
    <property type="match status" value="1"/>
</dbReference>
<keyword evidence="2 4" id="KW-0732">Signal</keyword>
<gene>
    <name evidence="6" type="primary">flgA</name>
    <name evidence="6" type="ORF">NX778_08630</name>
</gene>